<evidence type="ECO:0000256" key="1">
    <source>
        <dbReference type="SAM" id="MobiDB-lite"/>
    </source>
</evidence>
<name>A7TLU9_VANPO</name>
<feature type="compositionally biased region" description="Basic and acidic residues" evidence="1">
    <location>
        <begin position="386"/>
        <end position="395"/>
    </location>
</feature>
<feature type="domain" description="CUE" evidence="2">
    <location>
        <begin position="107"/>
        <end position="150"/>
    </location>
</feature>
<proteinExistence type="predicted"/>
<dbReference type="InterPro" id="IPR009060">
    <property type="entry name" value="UBA-like_sf"/>
</dbReference>
<dbReference type="HOGENOM" id="CLU_052404_0_0_1"/>
<dbReference type="PROSITE" id="PS51140">
    <property type="entry name" value="CUE"/>
    <property type="match status" value="1"/>
</dbReference>
<protein>
    <recommendedName>
        <fullName evidence="2">CUE domain-containing protein</fullName>
    </recommendedName>
</protein>
<dbReference type="InterPro" id="IPR041807">
    <property type="entry name" value="Cue5/Don1_CUE"/>
</dbReference>
<dbReference type="SUPFAM" id="SSF46934">
    <property type="entry name" value="UBA-like"/>
    <property type="match status" value="1"/>
</dbReference>
<sequence length="433" mass="48922">MVKREDKVAAATTGDVEDVSLDEEKTGSNVEAVEASGAEQVEEPVDERSETEEPEVEAVTKKESPAVEEKEAKEQGESADAECPPLPTRRKVVEEDVEPVRKAEPKSGNPLFNQLKEAFPNIDENSIKAVLIASQGSIDPSFNALLYLSDPMGSDIEVPRGPIKREPSPGTARRRMTQLEQDEILARQLDEKYNRSRGGRYTNESERREHDQRMRDRERRRQTPLTASESRDYYGDDEEDSWSTFVNKDLPEIKDAASRQFQETASRFNNWIGGIKKNLAGEDGLEENRYRYDNYRPSTYGDYNNDKNIEESAGDMGRPQGNRKAPETNRFNSFGARVGEDSLENHGISLRNEDDEDDVPPQLPTRTRTQDSIHTDTSKTVVAETTHIDTPEKSSRKVQQLKPTPMPESETPTKIKLSNPDEDDFLINSDDEI</sequence>
<feature type="compositionally biased region" description="Basic and acidic residues" evidence="1">
    <location>
        <begin position="58"/>
        <end position="76"/>
    </location>
</feature>
<dbReference type="GO" id="GO:0036435">
    <property type="term" value="F:K48-linked polyubiquitin modification-dependent protein binding"/>
    <property type="evidence" value="ECO:0007669"/>
    <property type="project" value="EnsemblFungi"/>
</dbReference>
<dbReference type="GO" id="GO:0043130">
    <property type="term" value="F:ubiquitin binding"/>
    <property type="evidence" value="ECO:0007669"/>
    <property type="project" value="EnsemblFungi"/>
</dbReference>
<dbReference type="eggNOG" id="KOG0504">
    <property type="taxonomic scope" value="Eukaryota"/>
</dbReference>
<dbReference type="Gene3D" id="1.10.8.10">
    <property type="entry name" value="DNA helicase RuvA subunit, C-terminal domain"/>
    <property type="match status" value="1"/>
</dbReference>
<dbReference type="GO" id="GO:0005737">
    <property type="term" value="C:cytoplasm"/>
    <property type="evidence" value="ECO:0007669"/>
    <property type="project" value="TreeGrafter"/>
</dbReference>
<dbReference type="Pfam" id="PF02845">
    <property type="entry name" value="CUE"/>
    <property type="match status" value="1"/>
</dbReference>
<dbReference type="GeneID" id="5544950"/>
<dbReference type="Proteomes" id="UP000000267">
    <property type="component" value="Unassembled WGS sequence"/>
</dbReference>
<dbReference type="SMART" id="SM00546">
    <property type="entry name" value="CUE"/>
    <property type="match status" value="1"/>
</dbReference>
<dbReference type="STRING" id="436907.A7TLU9"/>
<feature type="compositionally biased region" description="Basic and acidic residues" evidence="1">
    <location>
        <begin position="203"/>
        <end position="221"/>
    </location>
</feature>
<accession>A7TLU9</accession>
<feature type="compositionally biased region" description="Acidic residues" evidence="1">
    <location>
        <begin position="40"/>
        <end position="56"/>
    </location>
</feature>
<feature type="compositionally biased region" description="Basic and acidic residues" evidence="1">
    <location>
        <begin position="91"/>
        <end position="105"/>
    </location>
</feature>
<dbReference type="GO" id="GO:0031624">
    <property type="term" value="F:ubiquitin conjugating enzyme binding"/>
    <property type="evidence" value="ECO:0007669"/>
    <property type="project" value="TreeGrafter"/>
</dbReference>
<dbReference type="OrthoDB" id="9942608at2759"/>
<feature type="region of interest" description="Disordered" evidence="1">
    <location>
        <begin position="1"/>
        <end position="112"/>
    </location>
</feature>
<dbReference type="AlphaFoldDB" id="A7TLU9"/>
<feature type="compositionally biased region" description="Basic and acidic residues" evidence="1">
    <location>
        <begin position="184"/>
        <end position="194"/>
    </location>
</feature>
<keyword evidence="4" id="KW-1185">Reference proteome</keyword>
<feature type="region of interest" description="Disordered" evidence="1">
    <location>
        <begin position="301"/>
        <end position="330"/>
    </location>
</feature>
<dbReference type="EMBL" id="DS480417">
    <property type="protein sequence ID" value="EDO16791.1"/>
    <property type="molecule type" value="Genomic_DNA"/>
</dbReference>
<dbReference type="GO" id="GO:0030674">
    <property type="term" value="F:protein-macromolecule adaptor activity"/>
    <property type="evidence" value="ECO:0007669"/>
    <property type="project" value="EnsemblFungi"/>
</dbReference>
<evidence type="ECO:0000313" key="3">
    <source>
        <dbReference type="EMBL" id="EDO16791.1"/>
    </source>
</evidence>
<dbReference type="PANTHER" id="PTHR16461">
    <property type="entry name" value="TOLL-INTERACTING PROTEIN"/>
    <property type="match status" value="1"/>
</dbReference>
<dbReference type="PhylomeDB" id="A7TLU9"/>
<dbReference type="CDD" id="cd14372">
    <property type="entry name" value="CUE_Cue5p_like"/>
    <property type="match status" value="1"/>
</dbReference>
<evidence type="ECO:0000313" key="4">
    <source>
        <dbReference type="Proteomes" id="UP000000267"/>
    </source>
</evidence>
<gene>
    <name evidence="3" type="ORF">Kpol_526p44</name>
</gene>
<evidence type="ECO:0000259" key="2">
    <source>
        <dbReference type="PROSITE" id="PS51140"/>
    </source>
</evidence>
<feature type="compositionally biased region" description="Basic and acidic residues" evidence="1">
    <location>
        <begin position="368"/>
        <end position="377"/>
    </location>
</feature>
<feature type="region of interest" description="Disordered" evidence="1">
    <location>
        <begin position="152"/>
        <end position="239"/>
    </location>
</feature>
<dbReference type="KEGG" id="vpo:Kpol_526p44"/>
<feature type="region of interest" description="Disordered" evidence="1">
    <location>
        <begin position="348"/>
        <end position="433"/>
    </location>
</feature>
<dbReference type="PANTHER" id="PTHR16461:SF5">
    <property type="entry name" value="TOLL-INTERACTING PROTEIN"/>
    <property type="match status" value="1"/>
</dbReference>
<dbReference type="InterPro" id="IPR003892">
    <property type="entry name" value="CUE"/>
</dbReference>
<dbReference type="RefSeq" id="XP_001644649.1">
    <property type="nucleotide sequence ID" value="XM_001644599.1"/>
</dbReference>
<dbReference type="FunFam" id="1.10.8.10:FF:000064">
    <property type="entry name" value="Similar to CUE domain-containing protein"/>
    <property type="match status" value="1"/>
</dbReference>
<dbReference type="GO" id="GO:0070530">
    <property type="term" value="F:K63-linked polyubiquitin modification-dependent protein binding"/>
    <property type="evidence" value="ECO:0007669"/>
    <property type="project" value="EnsemblFungi"/>
</dbReference>
<dbReference type="GO" id="GO:0006511">
    <property type="term" value="P:ubiquitin-dependent protein catabolic process"/>
    <property type="evidence" value="ECO:0007669"/>
    <property type="project" value="EnsemblFungi"/>
</dbReference>
<reference evidence="3 4" key="1">
    <citation type="journal article" date="2007" name="Proc. Natl. Acad. Sci. U.S.A.">
        <title>Independent sorting-out of thousands of duplicated gene pairs in two yeast species descended from a whole-genome duplication.</title>
        <authorList>
            <person name="Scannell D.R."/>
            <person name="Frank A.C."/>
            <person name="Conant G.C."/>
            <person name="Byrne K.P."/>
            <person name="Woolfit M."/>
            <person name="Wolfe K.H."/>
        </authorList>
    </citation>
    <scope>NUCLEOTIDE SEQUENCE [LARGE SCALE GENOMIC DNA]</scope>
    <source>
        <strain evidence="4">ATCC 22028 / DSM 70294 / BCRC 21397 / CBS 2163 / NBRC 10782 / NRRL Y-8283 / UCD 57-17</strain>
    </source>
</reference>
<organism evidence="4">
    <name type="scientific">Vanderwaltozyma polyspora (strain ATCC 22028 / DSM 70294 / BCRC 21397 / CBS 2163 / NBRC 10782 / NRRL Y-8283 / UCD 57-17)</name>
    <name type="common">Kluyveromyces polysporus</name>
    <dbReference type="NCBI Taxonomy" id="436907"/>
    <lineage>
        <taxon>Eukaryota</taxon>
        <taxon>Fungi</taxon>
        <taxon>Dikarya</taxon>
        <taxon>Ascomycota</taxon>
        <taxon>Saccharomycotina</taxon>
        <taxon>Saccharomycetes</taxon>
        <taxon>Saccharomycetales</taxon>
        <taxon>Saccharomycetaceae</taxon>
        <taxon>Vanderwaltozyma</taxon>
    </lineage>
</organism>
<dbReference type="OMA" id="KKWQPLP"/>
<dbReference type="FunCoup" id="A7TLU9">
    <property type="interactions" value="89"/>
</dbReference>
<dbReference type="GO" id="GO:0006995">
    <property type="term" value="P:cellular response to nitrogen starvation"/>
    <property type="evidence" value="ECO:0007669"/>
    <property type="project" value="EnsemblFungi"/>
</dbReference>
<dbReference type="InParanoid" id="A7TLU9"/>
<feature type="compositionally biased region" description="Acidic residues" evidence="1">
    <location>
        <begin position="420"/>
        <end position="433"/>
    </location>
</feature>